<keyword evidence="2" id="KW-0489">Methyltransferase</keyword>
<dbReference type="InterPro" id="IPR041698">
    <property type="entry name" value="Methyltransf_25"/>
</dbReference>
<protein>
    <submittedName>
        <fullName evidence="2">Methyltransferase domain-containing protein</fullName>
    </submittedName>
</protein>
<evidence type="ECO:0000313" key="3">
    <source>
        <dbReference type="Proteomes" id="UP000183894"/>
    </source>
</evidence>
<dbReference type="AlphaFoldDB" id="A0A1H7FSB5"/>
<dbReference type="CDD" id="cd02440">
    <property type="entry name" value="AdoMet_MTases"/>
    <property type="match status" value="1"/>
</dbReference>
<dbReference type="InterPro" id="IPR036388">
    <property type="entry name" value="WH-like_DNA-bd_sf"/>
</dbReference>
<evidence type="ECO:0000259" key="1">
    <source>
        <dbReference type="Pfam" id="PF13649"/>
    </source>
</evidence>
<keyword evidence="2" id="KW-0808">Transferase</keyword>
<dbReference type="GO" id="GO:0032259">
    <property type="term" value="P:methylation"/>
    <property type="evidence" value="ECO:0007669"/>
    <property type="project" value="UniProtKB-KW"/>
</dbReference>
<reference evidence="2 3" key="1">
    <citation type="submission" date="2016-10" db="EMBL/GenBank/DDBJ databases">
        <authorList>
            <person name="de Groot N.N."/>
        </authorList>
    </citation>
    <scope>NUCLEOTIDE SEQUENCE [LARGE SCALE GENOMIC DNA]</scope>
    <source>
        <strain evidence="2 3">CDM_5</strain>
    </source>
</reference>
<dbReference type="Pfam" id="PF13649">
    <property type="entry name" value="Methyltransf_25"/>
    <property type="match status" value="1"/>
</dbReference>
<dbReference type="EMBL" id="FOAD01000001">
    <property type="protein sequence ID" value="SEK28107.1"/>
    <property type="molecule type" value="Genomic_DNA"/>
</dbReference>
<proteinExistence type="predicted"/>
<dbReference type="RefSeq" id="WP_074791133.1">
    <property type="nucleotide sequence ID" value="NZ_FOAD01000001.1"/>
</dbReference>
<dbReference type="SUPFAM" id="SSF53335">
    <property type="entry name" value="S-adenosyl-L-methionine-dependent methyltransferases"/>
    <property type="match status" value="1"/>
</dbReference>
<gene>
    <name evidence="2" type="ORF">SAMN04488691_10187</name>
</gene>
<accession>A0A1H7FSB5</accession>
<name>A0A1H7FSB5_HALLR</name>
<dbReference type="GO" id="GO:0008168">
    <property type="term" value="F:methyltransferase activity"/>
    <property type="evidence" value="ECO:0007669"/>
    <property type="project" value="UniProtKB-KW"/>
</dbReference>
<organism evidence="2 3">
    <name type="scientific">Haloferax larsenii</name>
    <dbReference type="NCBI Taxonomy" id="302484"/>
    <lineage>
        <taxon>Archaea</taxon>
        <taxon>Methanobacteriati</taxon>
        <taxon>Methanobacteriota</taxon>
        <taxon>Stenosarchaea group</taxon>
        <taxon>Halobacteria</taxon>
        <taxon>Halobacteriales</taxon>
        <taxon>Haloferacaceae</taxon>
        <taxon>Haloferax</taxon>
    </lineage>
</organism>
<dbReference type="Gene3D" id="3.40.50.150">
    <property type="entry name" value="Vaccinia Virus protein VP39"/>
    <property type="match status" value="1"/>
</dbReference>
<dbReference type="OrthoDB" id="146767at2157"/>
<dbReference type="Proteomes" id="UP000183894">
    <property type="component" value="Unassembled WGS sequence"/>
</dbReference>
<evidence type="ECO:0000313" key="2">
    <source>
        <dbReference type="EMBL" id="SEK28107.1"/>
    </source>
</evidence>
<dbReference type="InterPro" id="IPR029063">
    <property type="entry name" value="SAM-dependent_MTases_sf"/>
</dbReference>
<feature type="domain" description="Methyltransferase" evidence="1">
    <location>
        <begin position="153"/>
        <end position="242"/>
    </location>
</feature>
<sequence length="312" mass="33237">MPTRDRSRFSVESLALLWAARESGVIDALTTSAGTVEAVAETAAIDRRAARITVDALESMDFIKRVGDEFEITNRALGFLAKRDVRSIGRLPNALDRFSLYTDLPETMQTGAPPALPTEWTRNRLGAHDATDEAVVRACVTAAVRAMPDATRVLDLAGASGVFTREFLARGYEVTYLDTPETVDVVRPLLSRAGAELVAGDPTDPPVENFDLVFVGDAFAGRDADEAAEIVAAAYGALEPGGTAVFVDALHGRCSTDATTQAAVDALALGRGDLHDESTVRSWVESAGFVRQTVQDVPGTDLQSVVAERAVD</sequence>
<dbReference type="Gene3D" id="1.10.10.10">
    <property type="entry name" value="Winged helix-like DNA-binding domain superfamily/Winged helix DNA-binding domain"/>
    <property type="match status" value="1"/>
</dbReference>